<evidence type="ECO:0000256" key="5">
    <source>
        <dbReference type="ARBA" id="ARBA00022692"/>
    </source>
</evidence>
<dbReference type="KEGG" id="paur:FGL86_04880"/>
<accession>A0A5B8SN45</accession>
<evidence type="ECO:0000256" key="2">
    <source>
        <dbReference type="ARBA" id="ARBA00009261"/>
    </source>
</evidence>
<feature type="transmembrane region" description="Helical" evidence="9">
    <location>
        <begin position="106"/>
        <end position="129"/>
    </location>
</feature>
<dbReference type="InterPro" id="IPR001463">
    <property type="entry name" value="Na/Ala_symport"/>
</dbReference>
<dbReference type="PRINTS" id="PR00175">
    <property type="entry name" value="NAALASMPORT"/>
</dbReference>
<keyword evidence="5 9" id="KW-0812">Transmembrane</keyword>
<feature type="transmembrane region" description="Helical" evidence="9">
    <location>
        <begin position="407"/>
        <end position="427"/>
    </location>
</feature>
<protein>
    <submittedName>
        <fullName evidence="10">Alanine:cation symporter family protein</fullName>
    </submittedName>
</protein>
<comment type="subcellular location">
    <subcellularLocation>
        <location evidence="9">Cell inner membrane</location>
        <topology evidence="9">Multi-pass membrane protein</topology>
    </subcellularLocation>
    <subcellularLocation>
        <location evidence="1">Cell membrane</location>
        <topology evidence="1">Multi-pass membrane protein</topology>
    </subcellularLocation>
</comment>
<evidence type="ECO:0000256" key="9">
    <source>
        <dbReference type="RuleBase" id="RU363064"/>
    </source>
</evidence>
<evidence type="ECO:0000256" key="3">
    <source>
        <dbReference type="ARBA" id="ARBA00022448"/>
    </source>
</evidence>
<gene>
    <name evidence="10" type="ORF">FGL86_04880</name>
</gene>
<name>A0A5B8SN45_9GAMM</name>
<dbReference type="FunFam" id="1.20.1740.10:FF:000004">
    <property type="entry name" value="Sodium:alanine symporter family protein"/>
    <property type="match status" value="1"/>
</dbReference>
<keyword evidence="4" id="KW-1003">Cell membrane</keyword>
<feature type="transmembrane region" description="Helical" evidence="9">
    <location>
        <begin position="150"/>
        <end position="169"/>
    </location>
</feature>
<dbReference type="EMBL" id="CP042382">
    <property type="protein sequence ID" value="QEA38479.1"/>
    <property type="molecule type" value="Genomic_DNA"/>
</dbReference>
<keyword evidence="7 9" id="KW-1133">Transmembrane helix</keyword>
<evidence type="ECO:0000256" key="6">
    <source>
        <dbReference type="ARBA" id="ARBA00022847"/>
    </source>
</evidence>
<keyword evidence="3 9" id="KW-0813">Transport</keyword>
<keyword evidence="8 9" id="KW-0472">Membrane</keyword>
<feature type="transmembrane region" description="Helical" evidence="9">
    <location>
        <begin position="189"/>
        <end position="208"/>
    </location>
</feature>
<feature type="transmembrane region" description="Helical" evidence="9">
    <location>
        <begin position="246"/>
        <end position="269"/>
    </location>
</feature>
<keyword evidence="11" id="KW-1185">Reference proteome</keyword>
<keyword evidence="9" id="KW-0997">Cell inner membrane</keyword>
<evidence type="ECO:0000256" key="4">
    <source>
        <dbReference type="ARBA" id="ARBA00022475"/>
    </source>
</evidence>
<dbReference type="AlphaFoldDB" id="A0A5B8SN45"/>
<dbReference type="NCBIfam" id="TIGR00835">
    <property type="entry name" value="agcS"/>
    <property type="match status" value="1"/>
</dbReference>
<dbReference type="Proteomes" id="UP000321272">
    <property type="component" value="Chromosome"/>
</dbReference>
<dbReference type="GO" id="GO:0005283">
    <property type="term" value="F:amino acid:sodium symporter activity"/>
    <property type="evidence" value="ECO:0007669"/>
    <property type="project" value="InterPro"/>
</dbReference>
<evidence type="ECO:0000256" key="8">
    <source>
        <dbReference type="ARBA" id="ARBA00023136"/>
    </source>
</evidence>
<evidence type="ECO:0000313" key="11">
    <source>
        <dbReference type="Proteomes" id="UP000321272"/>
    </source>
</evidence>
<comment type="similarity">
    <text evidence="2 9">Belongs to the alanine or glycine:cation symporter (AGCS) (TC 2.A.25) family.</text>
</comment>
<feature type="transmembrane region" description="Helical" evidence="9">
    <location>
        <begin position="433"/>
        <end position="456"/>
    </location>
</feature>
<dbReference type="PROSITE" id="PS00873">
    <property type="entry name" value="NA_ALANINE_SYMP"/>
    <property type="match status" value="1"/>
</dbReference>
<dbReference type="GO" id="GO:0005886">
    <property type="term" value="C:plasma membrane"/>
    <property type="evidence" value="ECO:0007669"/>
    <property type="project" value="UniProtKB-SubCell"/>
</dbReference>
<feature type="transmembrane region" description="Helical" evidence="9">
    <location>
        <begin position="26"/>
        <end position="45"/>
    </location>
</feature>
<evidence type="ECO:0000256" key="1">
    <source>
        <dbReference type="ARBA" id="ARBA00004651"/>
    </source>
</evidence>
<dbReference type="PANTHER" id="PTHR30330">
    <property type="entry name" value="AGSS FAMILY TRANSPORTER, SODIUM-ALANINE"/>
    <property type="match status" value="1"/>
</dbReference>
<dbReference type="Pfam" id="PF01235">
    <property type="entry name" value="Na_Ala_symp"/>
    <property type="match status" value="1"/>
</dbReference>
<dbReference type="OrthoDB" id="9806926at2"/>
<proteinExistence type="inferred from homology"/>
<sequence length="492" mass="53027">METLLAIITPLRDAIYAVMTPVSDFVWSYILVYLLLGAGLLFTVLTRGMQFRLFGHMAKVTVTARGAGEGVSGFQAFATSLAARLGTGNLAGVAIALWIGGPGAIFWMWITALVGFATSFIESSLAQLYKHANEDGVFRGGPAYYIERALGWRWLGALFAIFLIIAYGLAFNAAQSNTIAQAMNEAFSVPNWITGLVLVGLVALVIFGGLKSVARTAEKIVPTMAIIYLLVSLWILAVNITAVPDMLALIVKSAFGYGPAVGGAAGYAIKVAMENGVKRGLFSNEAGMGSTPNAAAQASVKHPAAQGLVQSFGVFVDTLVICSCTAVAILLSGVYGELLTNSPEQSIQGIQLTQDAMVDHLGYFGEVFIAVVIFFFAYTSLLANYSFSAINIEYLFRGHAKKADHTLRWIVLAMVMIGAVAKLTFVWDFADLAMGLMATTNLFAILLLCPTALLLLKDYERQRKEGIKEPVFDPKVLKRPELVDRDVWPPNY</sequence>
<evidence type="ECO:0000313" key="10">
    <source>
        <dbReference type="EMBL" id="QEA38479.1"/>
    </source>
</evidence>
<feature type="transmembrane region" description="Helical" evidence="9">
    <location>
        <begin position="312"/>
        <end position="335"/>
    </location>
</feature>
<keyword evidence="6 9" id="KW-0769">Symport</keyword>
<feature type="transmembrane region" description="Helical" evidence="9">
    <location>
        <begin position="367"/>
        <end position="387"/>
    </location>
</feature>
<dbReference type="RefSeq" id="WP_147183544.1">
    <property type="nucleotide sequence ID" value="NZ_CP042382.1"/>
</dbReference>
<feature type="transmembrane region" description="Helical" evidence="9">
    <location>
        <begin position="220"/>
        <end position="240"/>
    </location>
</feature>
<evidence type="ECO:0000256" key="7">
    <source>
        <dbReference type="ARBA" id="ARBA00022989"/>
    </source>
</evidence>
<dbReference type="PANTHER" id="PTHR30330:SF1">
    <property type="entry name" value="AMINO-ACID CARRIER PROTEIN ALST"/>
    <property type="match status" value="1"/>
</dbReference>
<dbReference type="Gene3D" id="1.20.1740.10">
    <property type="entry name" value="Amino acid/polyamine transporter I"/>
    <property type="match status" value="1"/>
</dbReference>
<reference evidence="10 11" key="1">
    <citation type="submission" date="2019-06" db="EMBL/GenBank/DDBJ databases">
        <title>Genome analyses of bacteria isolated from kimchi.</title>
        <authorList>
            <person name="Lee S."/>
            <person name="Ahn S."/>
            <person name="Roh S."/>
        </authorList>
    </citation>
    <scope>NUCLEOTIDE SEQUENCE [LARGE SCALE GENOMIC DNA]</scope>
    <source>
        <strain evidence="10 11">CBA4606</strain>
    </source>
</reference>
<organism evidence="10 11">
    <name type="scientific">Pistricoccus aurantiacus</name>
    <dbReference type="NCBI Taxonomy" id="1883414"/>
    <lineage>
        <taxon>Bacteria</taxon>
        <taxon>Pseudomonadati</taxon>
        <taxon>Pseudomonadota</taxon>
        <taxon>Gammaproteobacteria</taxon>
        <taxon>Oceanospirillales</taxon>
        <taxon>Halomonadaceae</taxon>
        <taxon>Pistricoccus</taxon>
    </lineage>
</organism>